<comment type="caution">
    <text evidence="7">The sequence shown here is derived from an EMBL/GenBank/DDBJ whole genome shotgun (WGS) entry which is preliminary data.</text>
</comment>
<dbReference type="Proteomes" id="UP000324800">
    <property type="component" value="Unassembled WGS sequence"/>
</dbReference>
<name>A0A5J4X0Z4_9EUKA</name>
<evidence type="ECO:0000259" key="6">
    <source>
        <dbReference type="PROSITE" id="PS50865"/>
    </source>
</evidence>
<dbReference type="InterPro" id="IPR002893">
    <property type="entry name" value="Znf_MYND"/>
</dbReference>
<evidence type="ECO:0000313" key="8">
    <source>
        <dbReference type="Proteomes" id="UP000324800"/>
    </source>
</evidence>
<dbReference type="Pfam" id="PF01753">
    <property type="entry name" value="zf-MYND"/>
    <property type="match status" value="1"/>
</dbReference>
<dbReference type="AlphaFoldDB" id="A0A5J4X0Z4"/>
<evidence type="ECO:0000256" key="4">
    <source>
        <dbReference type="PROSITE-ProRule" id="PRU00134"/>
    </source>
</evidence>
<keyword evidence="1" id="KW-0479">Metal-binding</keyword>
<evidence type="ECO:0000259" key="5">
    <source>
        <dbReference type="PROSITE" id="PS50280"/>
    </source>
</evidence>
<dbReference type="InterPro" id="IPR046341">
    <property type="entry name" value="SET_dom_sf"/>
</dbReference>
<evidence type="ECO:0000256" key="3">
    <source>
        <dbReference type="ARBA" id="ARBA00022833"/>
    </source>
</evidence>
<feature type="domain" description="SET" evidence="5">
    <location>
        <begin position="4"/>
        <end position="295"/>
    </location>
</feature>
<dbReference type="SUPFAM" id="SSF82199">
    <property type="entry name" value="SET domain"/>
    <property type="match status" value="1"/>
</dbReference>
<proteinExistence type="predicted"/>
<dbReference type="PROSITE" id="PS50280">
    <property type="entry name" value="SET"/>
    <property type="match status" value="1"/>
</dbReference>
<dbReference type="InterPro" id="IPR001214">
    <property type="entry name" value="SET_dom"/>
</dbReference>
<feature type="domain" description="MYND-type" evidence="6">
    <location>
        <begin position="51"/>
        <end position="93"/>
    </location>
</feature>
<gene>
    <name evidence="7" type="ORF">EZS28_004194</name>
</gene>
<dbReference type="SUPFAM" id="SSF144232">
    <property type="entry name" value="HIT/MYND zinc finger-like"/>
    <property type="match status" value="1"/>
</dbReference>
<dbReference type="PROSITE" id="PS50865">
    <property type="entry name" value="ZF_MYND_2"/>
    <property type="match status" value="1"/>
</dbReference>
<dbReference type="Pfam" id="PF00856">
    <property type="entry name" value="SET"/>
    <property type="match status" value="1"/>
</dbReference>
<accession>A0A5J4X0Z4</accession>
<organism evidence="7 8">
    <name type="scientific">Streblomastix strix</name>
    <dbReference type="NCBI Taxonomy" id="222440"/>
    <lineage>
        <taxon>Eukaryota</taxon>
        <taxon>Metamonada</taxon>
        <taxon>Preaxostyla</taxon>
        <taxon>Oxymonadida</taxon>
        <taxon>Streblomastigidae</taxon>
        <taxon>Streblomastix</taxon>
    </lineage>
</organism>
<evidence type="ECO:0008006" key="9">
    <source>
        <dbReference type="Google" id="ProtNLM"/>
    </source>
</evidence>
<dbReference type="PANTHER" id="PTHR12197:SF251">
    <property type="entry name" value="EG:BACR7C10.4 PROTEIN"/>
    <property type="match status" value="1"/>
</dbReference>
<keyword evidence="2 4" id="KW-0863">Zinc-finger</keyword>
<keyword evidence="3" id="KW-0862">Zinc</keyword>
<evidence type="ECO:0000313" key="7">
    <source>
        <dbReference type="EMBL" id="KAA6400285.1"/>
    </source>
</evidence>
<dbReference type="InterPro" id="IPR050869">
    <property type="entry name" value="H3K4_H4K5_MeTrfase"/>
</dbReference>
<dbReference type="GO" id="GO:0008270">
    <property type="term" value="F:zinc ion binding"/>
    <property type="evidence" value="ECO:0007669"/>
    <property type="project" value="UniProtKB-KW"/>
</dbReference>
<dbReference type="PANTHER" id="PTHR12197">
    <property type="entry name" value="HISTONE-LYSINE N-METHYLTRANSFERASE SMYD"/>
    <property type="match status" value="1"/>
</dbReference>
<dbReference type="Gene3D" id="2.170.270.10">
    <property type="entry name" value="SET domain"/>
    <property type="match status" value="1"/>
</dbReference>
<evidence type="ECO:0000256" key="2">
    <source>
        <dbReference type="ARBA" id="ARBA00022771"/>
    </source>
</evidence>
<evidence type="ECO:0000256" key="1">
    <source>
        <dbReference type="ARBA" id="ARBA00022723"/>
    </source>
</evidence>
<reference evidence="7 8" key="1">
    <citation type="submission" date="2019-03" db="EMBL/GenBank/DDBJ databases">
        <title>Single cell metagenomics reveals metabolic interactions within the superorganism composed of flagellate Streblomastix strix and complex community of Bacteroidetes bacteria on its surface.</title>
        <authorList>
            <person name="Treitli S.C."/>
            <person name="Kolisko M."/>
            <person name="Husnik F."/>
            <person name="Keeling P."/>
            <person name="Hampl V."/>
        </authorList>
    </citation>
    <scope>NUCLEOTIDE SEQUENCE [LARGE SCALE GENOMIC DNA]</scope>
    <source>
        <strain evidence="7">ST1C</strain>
    </source>
</reference>
<dbReference type="EMBL" id="SNRW01000588">
    <property type="protein sequence ID" value="KAA6400285.1"/>
    <property type="molecule type" value="Genomic_DNA"/>
</dbReference>
<sequence length="338" mass="39261">MTTESIESFNIDWSDKYGFYAIAAKDLKAGDIFIHENPFAYQLPHLQEKMCEVCFKQSSDKVSMSQCSRCKQVCYCSIECQIKHWNLIHKLECKVFEQFEPEFLVNTPRILIRSYLKINSMIQIDSEKQTKSKNKKGSSFQVPEDIHSRQQPTEIQLQKMNSSPVPRTHVHSFTDYLNLIYDIDKPIGIDTLQLNADCYRLLRYPNIDPSSPANYYMNATALEEAIEIFGKCYNNMTKSIKVPSGQNIISSYPRFALFNHSCLPNIKHMFFQDGSVQGVAMTDIPKGQPLFISYVLQMLPFSIRQQQLLNWKFCCRCQRCSINIEGQLILKEMEKEME</sequence>
<dbReference type="Gene3D" id="6.10.140.2220">
    <property type="match status" value="1"/>
</dbReference>
<dbReference type="OrthoDB" id="265717at2759"/>
<protein>
    <recommendedName>
        <fullName evidence="9">MYND-type domain-containing protein</fullName>
    </recommendedName>
</protein>
<dbReference type="PROSITE" id="PS01360">
    <property type="entry name" value="ZF_MYND_1"/>
    <property type="match status" value="1"/>
</dbReference>
<dbReference type="GO" id="GO:0005634">
    <property type="term" value="C:nucleus"/>
    <property type="evidence" value="ECO:0007669"/>
    <property type="project" value="TreeGrafter"/>
</dbReference>
<dbReference type="CDD" id="cd20071">
    <property type="entry name" value="SET_SMYD"/>
    <property type="match status" value="1"/>
</dbReference>